<dbReference type="RefSeq" id="WP_087619717.1">
    <property type="nucleotide sequence ID" value="NZ_NEXX01000001.1"/>
</dbReference>
<evidence type="ECO:0000313" key="4">
    <source>
        <dbReference type="Proteomes" id="UP000196536"/>
    </source>
</evidence>
<evidence type="ECO:0000313" key="3">
    <source>
        <dbReference type="EMBL" id="OUY09060.1"/>
    </source>
</evidence>
<dbReference type="Proteomes" id="UP000196536">
    <property type="component" value="Unassembled WGS sequence"/>
</dbReference>
<dbReference type="AlphaFoldDB" id="A0A1Z9Z3P1"/>
<feature type="transmembrane region" description="Helical" evidence="1">
    <location>
        <begin position="63"/>
        <end position="81"/>
    </location>
</feature>
<feature type="domain" description="Phosphatidic acid phosphatase type 2/haloperoxidase" evidence="2">
    <location>
        <begin position="94"/>
        <end position="218"/>
    </location>
</feature>
<keyword evidence="1" id="KW-1133">Transmembrane helix</keyword>
<evidence type="ECO:0000259" key="2">
    <source>
        <dbReference type="Pfam" id="PF01569"/>
    </source>
</evidence>
<dbReference type="SUPFAM" id="SSF48317">
    <property type="entry name" value="Acid phosphatase/Vanadium-dependent haloperoxidase"/>
    <property type="match status" value="1"/>
</dbReference>
<keyword evidence="4" id="KW-1185">Reference proteome</keyword>
<sequence>MSKNFITPHVIFLLSSALFLLYLLPIAGNIDQALLSPYVNTTQGFLYKNFWWYDQFAHHDMKILQEFILLCILISVIASKYQIKFISLNNYHQYLQLLIFMLLSILTVSILKQNSIHSCPWYMIQSNQSTIHFFNPLGHGRCFPGGHASLGYAWIAGFFVFYQKDKKIACFYLVSGIILGTGMGYTQMMRGAHFLSHNLWTFWFTYAVNTFLYIFINNVLNHHICRKFYNHQ</sequence>
<feature type="transmembrane region" description="Helical" evidence="1">
    <location>
        <begin position="200"/>
        <end position="220"/>
    </location>
</feature>
<feature type="transmembrane region" description="Helical" evidence="1">
    <location>
        <begin position="93"/>
        <end position="111"/>
    </location>
</feature>
<dbReference type="InterPro" id="IPR036938">
    <property type="entry name" value="PAP2/HPO_sf"/>
</dbReference>
<keyword evidence="1" id="KW-0812">Transmembrane</keyword>
<gene>
    <name evidence="3" type="ORF">CAP51_05520</name>
</gene>
<protein>
    <recommendedName>
        <fullName evidence="2">Phosphatidic acid phosphatase type 2/haloperoxidase domain-containing protein</fullName>
    </recommendedName>
</protein>
<dbReference type="OrthoDB" id="7348799at2"/>
<keyword evidence="1" id="KW-0472">Membrane</keyword>
<dbReference type="CDD" id="cd03396">
    <property type="entry name" value="PAP2_like_6"/>
    <property type="match status" value="1"/>
</dbReference>
<evidence type="ECO:0000256" key="1">
    <source>
        <dbReference type="SAM" id="Phobius"/>
    </source>
</evidence>
<comment type="caution">
    <text evidence="3">The sequence shown here is derived from an EMBL/GenBank/DDBJ whole genome shotgun (WGS) entry which is preliminary data.</text>
</comment>
<reference evidence="3 4" key="1">
    <citation type="submission" date="2017-05" db="EMBL/GenBank/DDBJ databases">
        <title>Acinetobacter populi ANC 5415 (= PBJ7), whole genome shotgun sequencing project.</title>
        <authorList>
            <person name="Nemec A."/>
            <person name="Radolfova-Krizova L."/>
        </authorList>
    </citation>
    <scope>NUCLEOTIDE SEQUENCE [LARGE SCALE GENOMIC DNA]</scope>
    <source>
        <strain evidence="3 4">PBJ7</strain>
    </source>
</reference>
<name>A0A1Z9Z3P1_9GAMM</name>
<proteinExistence type="predicted"/>
<organism evidence="3 4">
    <name type="scientific">Acinetobacter populi</name>
    <dbReference type="NCBI Taxonomy" id="1582270"/>
    <lineage>
        <taxon>Bacteria</taxon>
        <taxon>Pseudomonadati</taxon>
        <taxon>Pseudomonadota</taxon>
        <taxon>Gammaproteobacteria</taxon>
        <taxon>Moraxellales</taxon>
        <taxon>Moraxellaceae</taxon>
        <taxon>Acinetobacter</taxon>
    </lineage>
</organism>
<accession>A0A1Z9Z3P1</accession>
<feature type="transmembrane region" description="Helical" evidence="1">
    <location>
        <begin position="143"/>
        <end position="162"/>
    </location>
</feature>
<dbReference type="InterPro" id="IPR000326">
    <property type="entry name" value="PAP2/HPO"/>
</dbReference>
<dbReference type="Pfam" id="PF01569">
    <property type="entry name" value="PAP2"/>
    <property type="match status" value="1"/>
</dbReference>
<dbReference type="EMBL" id="NEXX01000001">
    <property type="protein sequence ID" value="OUY09060.1"/>
    <property type="molecule type" value="Genomic_DNA"/>
</dbReference>
<feature type="transmembrane region" description="Helical" evidence="1">
    <location>
        <begin position="169"/>
        <end position="188"/>
    </location>
</feature>